<sequence length="615" mass="70831">MSLARECQSAEAKWRKETPQSFLSLQQHPRRRDRIRAVFKGAIKKPELSRLESQPRNARASLETDILVGVLRRLDLSTVQDNELDDKLQHLIQVSSKRETDFAKLLNKEASVIKDELTKRIQQVETSTDAVVTTELSRHEPSIKTQIEQGSDALLARDEAMNNGRERNAAYHGFLRSIRYPGMESRKNDIRIRHERTCAWIFEESAGQSASLSTNSESEIASESDSELGSTRGTPSLGDNSEYIIWDSFVEWLQSSEDWYWISGRPGTGKSVLMKFIVSSSETLNGLRQWHPEVQTLSHFFWKPGNTEQSSFKGFLCSLAYQLCILDQAFVIAWLQHAPNWRFRAQPGDWDLQELRNFIVSYFDQTPRSFCIFLDGLDEFSNNDGVGVLIDFLEKLQCSPAPVKICVSSRPESALRYRLSRHRKLRMQDLTRRDIKRYTRAILKKERVLTNTMISIDELVNAISTKAEGVFLWAVLVTRSIVRGIMKGDSREDIQRRLSKTPKELYDLYREMWMRHGEDIELHRESSALLLSILVMVWKSTSKSKHSLNLTEHRISIFELMVAWSDDLWLKDLNQMDSLTWNDLRQRCETLSTKVEARSAGLLEVSVPASRLPLA</sequence>
<organism evidence="4 5">
    <name type="scientific">Fusarium torreyae</name>
    <dbReference type="NCBI Taxonomy" id="1237075"/>
    <lineage>
        <taxon>Eukaryota</taxon>
        <taxon>Fungi</taxon>
        <taxon>Dikarya</taxon>
        <taxon>Ascomycota</taxon>
        <taxon>Pezizomycotina</taxon>
        <taxon>Sordariomycetes</taxon>
        <taxon>Hypocreomycetidae</taxon>
        <taxon>Hypocreales</taxon>
        <taxon>Nectriaceae</taxon>
        <taxon>Fusarium</taxon>
    </lineage>
</organism>
<comment type="caution">
    <text evidence="4">The sequence shown here is derived from an EMBL/GenBank/DDBJ whole genome shotgun (WGS) entry which is preliminary data.</text>
</comment>
<feature type="region of interest" description="Disordered" evidence="2">
    <location>
        <begin position="1"/>
        <end position="29"/>
    </location>
</feature>
<dbReference type="Gene3D" id="3.40.50.300">
    <property type="entry name" value="P-loop containing nucleotide triphosphate hydrolases"/>
    <property type="match status" value="1"/>
</dbReference>
<gene>
    <name evidence="4" type="ORF">NW762_014469</name>
</gene>
<dbReference type="OrthoDB" id="5086500at2759"/>
<dbReference type="PANTHER" id="PTHR10039">
    <property type="entry name" value="AMELOGENIN"/>
    <property type="match status" value="1"/>
</dbReference>
<accession>A0A9W8V9F0</accession>
<evidence type="ECO:0000256" key="2">
    <source>
        <dbReference type="SAM" id="MobiDB-lite"/>
    </source>
</evidence>
<dbReference type="Proteomes" id="UP001152049">
    <property type="component" value="Unassembled WGS sequence"/>
</dbReference>
<feature type="domain" description="Nephrocystin 3-like N-terminal" evidence="3">
    <location>
        <begin position="247"/>
        <end position="410"/>
    </location>
</feature>
<evidence type="ECO:0000259" key="3">
    <source>
        <dbReference type="Pfam" id="PF24883"/>
    </source>
</evidence>
<dbReference type="PANTHER" id="PTHR10039:SF5">
    <property type="entry name" value="NACHT DOMAIN-CONTAINING PROTEIN"/>
    <property type="match status" value="1"/>
</dbReference>
<dbReference type="Pfam" id="PF24883">
    <property type="entry name" value="NPHP3_N"/>
    <property type="match status" value="1"/>
</dbReference>
<protein>
    <recommendedName>
        <fullName evidence="3">Nephrocystin 3-like N-terminal domain-containing protein</fullName>
    </recommendedName>
</protein>
<keyword evidence="1" id="KW-0677">Repeat</keyword>
<evidence type="ECO:0000313" key="5">
    <source>
        <dbReference type="Proteomes" id="UP001152049"/>
    </source>
</evidence>
<evidence type="ECO:0000313" key="4">
    <source>
        <dbReference type="EMBL" id="KAJ4244613.1"/>
    </source>
</evidence>
<dbReference type="AlphaFoldDB" id="A0A9W8V9F0"/>
<dbReference type="InterPro" id="IPR056884">
    <property type="entry name" value="NPHP3-like_N"/>
</dbReference>
<evidence type="ECO:0000256" key="1">
    <source>
        <dbReference type="ARBA" id="ARBA00022737"/>
    </source>
</evidence>
<proteinExistence type="predicted"/>
<dbReference type="InterPro" id="IPR027417">
    <property type="entry name" value="P-loop_NTPase"/>
</dbReference>
<keyword evidence="5" id="KW-1185">Reference proteome</keyword>
<dbReference type="EMBL" id="JAOQAZ010000050">
    <property type="protein sequence ID" value="KAJ4244613.1"/>
    <property type="molecule type" value="Genomic_DNA"/>
</dbReference>
<feature type="region of interest" description="Disordered" evidence="2">
    <location>
        <begin position="211"/>
        <end position="235"/>
    </location>
</feature>
<reference evidence="4" key="1">
    <citation type="submission" date="2022-09" db="EMBL/GenBank/DDBJ databases">
        <title>Fusarium specimens isolated from Avocado Roots.</title>
        <authorList>
            <person name="Stajich J."/>
            <person name="Roper C."/>
            <person name="Heimlech-Rivalta G."/>
        </authorList>
    </citation>
    <scope>NUCLEOTIDE SEQUENCE</scope>
    <source>
        <strain evidence="4">CF00136</strain>
    </source>
</reference>
<dbReference type="SUPFAM" id="SSF52540">
    <property type="entry name" value="P-loop containing nucleoside triphosphate hydrolases"/>
    <property type="match status" value="1"/>
</dbReference>
<name>A0A9W8V9F0_9HYPO</name>